<dbReference type="EMBL" id="GBRH01185194">
    <property type="protein sequence ID" value="JAE12702.1"/>
    <property type="molecule type" value="Transcribed_RNA"/>
</dbReference>
<organism evidence="1">
    <name type="scientific">Arundo donax</name>
    <name type="common">Giant reed</name>
    <name type="synonym">Donax arundinaceus</name>
    <dbReference type="NCBI Taxonomy" id="35708"/>
    <lineage>
        <taxon>Eukaryota</taxon>
        <taxon>Viridiplantae</taxon>
        <taxon>Streptophyta</taxon>
        <taxon>Embryophyta</taxon>
        <taxon>Tracheophyta</taxon>
        <taxon>Spermatophyta</taxon>
        <taxon>Magnoliopsida</taxon>
        <taxon>Liliopsida</taxon>
        <taxon>Poales</taxon>
        <taxon>Poaceae</taxon>
        <taxon>PACMAD clade</taxon>
        <taxon>Arundinoideae</taxon>
        <taxon>Arundineae</taxon>
        <taxon>Arundo</taxon>
    </lineage>
</organism>
<evidence type="ECO:0000313" key="1">
    <source>
        <dbReference type="EMBL" id="JAE12702.1"/>
    </source>
</evidence>
<accession>A0A0A9FK51</accession>
<sequence length="40" mass="4905">MFFVTWSRTILCDAEIPICIVYTHDKYINKRHFEHSVCRM</sequence>
<reference evidence="1" key="2">
    <citation type="journal article" date="2015" name="Data Brief">
        <title>Shoot transcriptome of the giant reed, Arundo donax.</title>
        <authorList>
            <person name="Barrero R.A."/>
            <person name="Guerrero F.D."/>
            <person name="Moolhuijzen P."/>
            <person name="Goolsby J.A."/>
            <person name="Tidwell J."/>
            <person name="Bellgard S.E."/>
            <person name="Bellgard M.I."/>
        </authorList>
    </citation>
    <scope>NUCLEOTIDE SEQUENCE</scope>
    <source>
        <tissue evidence="1">Shoot tissue taken approximately 20 cm above the soil surface</tissue>
    </source>
</reference>
<dbReference type="AlphaFoldDB" id="A0A0A9FK51"/>
<name>A0A0A9FK51_ARUDO</name>
<proteinExistence type="predicted"/>
<protein>
    <submittedName>
        <fullName evidence="1">Uncharacterized protein</fullName>
    </submittedName>
</protein>
<reference evidence="1" key="1">
    <citation type="submission" date="2014-09" db="EMBL/GenBank/DDBJ databases">
        <authorList>
            <person name="Magalhaes I.L.F."/>
            <person name="Oliveira U."/>
            <person name="Santos F.R."/>
            <person name="Vidigal T.H.D.A."/>
            <person name="Brescovit A.D."/>
            <person name="Santos A.J."/>
        </authorList>
    </citation>
    <scope>NUCLEOTIDE SEQUENCE</scope>
    <source>
        <tissue evidence="1">Shoot tissue taken approximately 20 cm above the soil surface</tissue>
    </source>
</reference>